<evidence type="ECO:0000313" key="1">
    <source>
        <dbReference type="EMBL" id="KAF9642369.1"/>
    </source>
</evidence>
<dbReference type="Proteomes" id="UP000886501">
    <property type="component" value="Unassembled WGS sequence"/>
</dbReference>
<dbReference type="EMBL" id="MU118510">
    <property type="protein sequence ID" value="KAF9642369.1"/>
    <property type="molecule type" value="Genomic_DNA"/>
</dbReference>
<reference evidence="1" key="2">
    <citation type="journal article" date="2020" name="Nat. Commun.">
        <title>Large-scale genome sequencing of mycorrhizal fungi provides insights into the early evolution of symbiotic traits.</title>
        <authorList>
            <person name="Miyauchi S."/>
            <person name="Kiss E."/>
            <person name="Kuo A."/>
            <person name="Drula E."/>
            <person name="Kohler A."/>
            <person name="Sanchez-Garcia M."/>
            <person name="Morin E."/>
            <person name="Andreopoulos B."/>
            <person name="Barry K.W."/>
            <person name="Bonito G."/>
            <person name="Buee M."/>
            <person name="Carver A."/>
            <person name="Chen C."/>
            <person name="Cichocki N."/>
            <person name="Clum A."/>
            <person name="Culley D."/>
            <person name="Crous P.W."/>
            <person name="Fauchery L."/>
            <person name="Girlanda M."/>
            <person name="Hayes R.D."/>
            <person name="Keri Z."/>
            <person name="LaButti K."/>
            <person name="Lipzen A."/>
            <person name="Lombard V."/>
            <person name="Magnuson J."/>
            <person name="Maillard F."/>
            <person name="Murat C."/>
            <person name="Nolan M."/>
            <person name="Ohm R.A."/>
            <person name="Pangilinan J."/>
            <person name="Pereira M.F."/>
            <person name="Perotto S."/>
            <person name="Peter M."/>
            <person name="Pfister S."/>
            <person name="Riley R."/>
            <person name="Sitrit Y."/>
            <person name="Stielow J.B."/>
            <person name="Szollosi G."/>
            <person name="Zifcakova L."/>
            <person name="Stursova M."/>
            <person name="Spatafora J.W."/>
            <person name="Tedersoo L."/>
            <person name="Vaario L.M."/>
            <person name="Yamada A."/>
            <person name="Yan M."/>
            <person name="Wang P."/>
            <person name="Xu J."/>
            <person name="Bruns T."/>
            <person name="Baldrian P."/>
            <person name="Vilgalys R."/>
            <person name="Dunand C."/>
            <person name="Henrissat B."/>
            <person name="Grigoriev I.V."/>
            <person name="Hibbett D."/>
            <person name="Nagy L.G."/>
            <person name="Martin F.M."/>
        </authorList>
    </citation>
    <scope>NUCLEOTIDE SEQUENCE</scope>
    <source>
        <strain evidence="1">P2</strain>
    </source>
</reference>
<keyword evidence="2" id="KW-1185">Reference proteome</keyword>
<evidence type="ECO:0000313" key="2">
    <source>
        <dbReference type="Proteomes" id="UP000886501"/>
    </source>
</evidence>
<organism evidence="1 2">
    <name type="scientific">Thelephora ganbajun</name>
    <name type="common">Ganba fungus</name>
    <dbReference type="NCBI Taxonomy" id="370292"/>
    <lineage>
        <taxon>Eukaryota</taxon>
        <taxon>Fungi</taxon>
        <taxon>Dikarya</taxon>
        <taxon>Basidiomycota</taxon>
        <taxon>Agaricomycotina</taxon>
        <taxon>Agaricomycetes</taxon>
        <taxon>Thelephorales</taxon>
        <taxon>Thelephoraceae</taxon>
        <taxon>Thelephora</taxon>
    </lineage>
</organism>
<gene>
    <name evidence="1" type="ORF">BDM02DRAFT_3124602</name>
</gene>
<comment type="caution">
    <text evidence="1">The sequence shown here is derived from an EMBL/GenBank/DDBJ whole genome shotgun (WGS) entry which is preliminary data.</text>
</comment>
<accession>A0ACB6YY53</accession>
<proteinExistence type="predicted"/>
<name>A0ACB6YY53_THEGA</name>
<protein>
    <submittedName>
        <fullName evidence="1">Uncharacterized protein</fullName>
    </submittedName>
</protein>
<sequence>MRTAHSTPQNDVSNLIPIHKHVAKRELPMPMAGLLACGAEPHIGDLARPGSGYPTLGNTPSRVGRDSPRVQHRMFISSPSESESTL</sequence>
<reference evidence="1" key="1">
    <citation type="submission" date="2019-10" db="EMBL/GenBank/DDBJ databases">
        <authorList>
            <consortium name="DOE Joint Genome Institute"/>
            <person name="Kuo A."/>
            <person name="Miyauchi S."/>
            <person name="Kiss E."/>
            <person name="Drula E."/>
            <person name="Kohler A."/>
            <person name="Sanchez-Garcia M."/>
            <person name="Andreopoulos B."/>
            <person name="Barry K.W."/>
            <person name="Bonito G."/>
            <person name="Buee M."/>
            <person name="Carver A."/>
            <person name="Chen C."/>
            <person name="Cichocki N."/>
            <person name="Clum A."/>
            <person name="Culley D."/>
            <person name="Crous P.W."/>
            <person name="Fauchery L."/>
            <person name="Girlanda M."/>
            <person name="Hayes R."/>
            <person name="Keri Z."/>
            <person name="Labutti K."/>
            <person name="Lipzen A."/>
            <person name="Lombard V."/>
            <person name="Magnuson J."/>
            <person name="Maillard F."/>
            <person name="Morin E."/>
            <person name="Murat C."/>
            <person name="Nolan M."/>
            <person name="Ohm R."/>
            <person name="Pangilinan J."/>
            <person name="Pereira M."/>
            <person name="Perotto S."/>
            <person name="Peter M."/>
            <person name="Riley R."/>
            <person name="Sitrit Y."/>
            <person name="Stielow B."/>
            <person name="Szollosi G."/>
            <person name="Zifcakova L."/>
            <person name="Stursova M."/>
            <person name="Spatafora J.W."/>
            <person name="Tedersoo L."/>
            <person name="Vaario L.-M."/>
            <person name="Yamada A."/>
            <person name="Yan M."/>
            <person name="Wang P."/>
            <person name="Xu J."/>
            <person name="Bruns T."/>
            <person name="Baldrian P."/>
            <person name="Vilgalys R."/>
            <person name="Henrissat B."/>
            <person name="Grigoriev I.V."/>
            <person name="Hibbett D."/>
            <person name="Nagy L.G."/>
            <person name="Martin F.M."/>
        </authorList>
    </citation>
    <scope>NUCLEOTIDE SEQUENCE</scope>
    <source>
        <strain evidence="1">P2</strain>
    </source>
</reference>